<gene>
    <name evidence="1" type="ORF">pdam_00023027</name>
</gene>
<dbReference type="EMBL" id="RCHS01000264">
    <property type="protein sequence ID" value="RMX59858.1"/>
    <property type="molecule type" value="Genomic_DNA"/>
</dbReference>
<sequence>MRAGSLRCFKVYVPNEQGGDALMCWQTPSPYAPLPFIGTWGDSQIGTGVKNMAKDFFKGVKGGFPRSVKNKPLLEFPRGVKRGVNQVLKN</sequence>
<accession>A0A3M6V2R1</accession>
<evidence type="ECO:0000313" key="1">
    <source>
        <dbReference type="EMBL" id="RMX59858.1"/>
    </source>
</evidence>
<organism evidence="1 2">
    <name type="scientific">Pocillopora damicornis</name>
    <name type="common">Cauliflower coral</name>
    <name type="synonym">Millepora damicornis</name>
    <dbReference type="NCBI Taxonomy" id="46731"/>
    <lineage>
        <taxon>Eukaryota</taxon>
        <taxon>Metazoa</taxon>
        <taxon>Cnidaria</taxon>
        <taxon>Anthozoa</taxon>
        <taxon>Hexacorallia</taxon>
        <taxon>Scleractinia</taxon>
        <taxon>Astrocoeniina</taxon>
        <taxon>Pocilloporidae</taxon>
        <taxon>Pocillopora</taxon>
    </lineage>
</organism>
<protein>
    <submittedName>
        <fullName evidence="1">Uncharacterized protein</fullName>
    </submittedName>
</protein>
<comment type="caution">
    <text evidence="1">The sequence shown here is derived from an EMBL/GenBank/DDBJ whole genome shotgun (WGS) entry which is preliminary data.</text>
</comment>
<evidence type="ECO:0000313" key="2">
    <source>
        <dbReference type="Proteomes" id="UP000275408"/>
    </source>
</evidence>
<dbReference type="AlphaFoldDB" id="A0A3M6V2R1"/>
<name>A0A3M6V2R1_POCDA</name>
<reference evidence="1 2" key="1">
    <citation type="journal article" date="2018" name="Sci. Rep.">
        <title>Comparative analysis of the Pocillopora damicornis genome highlights role of immune system in coral evolution.</title>
        <authorList>
            <person name="Cunning R."/>
            <person name="Bay R.A."/>
            <person name="Gillette P."/>
            <person name="Baker A.C."/>
            <person name="Traylor-Knowles N."/>
        </authorList>
    </citation>
    <scope>NUCLEOTIDE SEQUENCE [LARGE SCALE GENOMIC DNA]</scope>
    <source>
        <strain evidence="1">RSMAS</strain>
        <tissue evidence="1">Whole animal</tissue>
    </source>
</reference>
<keyword evidence="2" id="KW-1185">Reference proteome</keyword>
<proteinExistence type="predicted"/>
<dbReference type="Proteomes" id="UP000275408">
    <property type="component" value="Unassembled WGS sequence"/>
</dbReference>